<dbReference type="AlphaFoldDB" id="A0A9N8H5G4"/>
<feature type="domain" description="PRORP" evidence="15">
    <location>
        <begin position="419"/>
        <end position="634"/>
    </location>
</feature>
<evidence type="ECO:0000256" key="3">
    <source>
        <dbReference type="ARBA" id="ARBA00004173"/>
    </source>
</evidence>
<keyword evidence="13" id="KW-0496">Mitochondrion</keyword>
<evidence type="ECO:0000256" key="13">
    <source>
        <dbReference type="ARBA" id="ARBA00023128"/>
    </source>
</evidence>
<organism evidence="16 17">
    <name type="scientific">Seminavis robusta</name>
    <dbReference type="NCBI Taxonomy" id="568900"/>
    <lineage>
        <taxon>Eukaryota</taxon>
        <taxon>Sar</taxon>
        <taxon>Stramenopiles</taxon>
        <taxon>Ochrophyta</taxon>
        <taxon>Bacillariophyta</taxon>
        <taxon>Bacillariophyceae</taxon>
        <taxon>Bacillariophycidae</taxon>
        <taxon>Naviculales</taxon>
        <taxon>Naviculaceae</taxon>
        <taxon>Seminavis</taxon>
    </lineage>
</organism>
<evidence type="ECO:0000256" key="5">
    <source>
        <dbReference type="ARBA" id="ARBA00012179"/>
    </source>
</evidence>
<evidence type="ECO:0000256" key="12">
    <source>
        <dbReference type="ARBA" id="ARBA00022946"/>
    </source>
</evidence>
<keyword evidence="7" id="KW-0540">Nuclease</keyword>
<dbReference type="Gene3D" id="3.40.50.11980">
    <property type="match status" value="1"/>
</dbReference>
<evidence type="ECO:0000256" key="10">
    <source>
        <dbReference type="ARBA" id="ARBA00022833"/>
    </source>
</evidence>
<dbReference type="Pfam" id="PF16953">
    <property type="entry name" value="PRORP"/>
    <property type="match status" value="1"/>
</dbReference>
<evidence type="ECO:0000256" key="11">
    <source>
        <dbReference type="ARBA" id="ARBA00022842"/>
    </source>
</evidence>
<evidence type="ECO:0000313" key="16">
    <source>
        <dbReference type="EMBL" id="CAB9497638.1"/>
    </source>
</evidence>
<dbReference type="EMBL" id="CAICTM010000023">
    <property type="protein sequence ID" value="CAB9497638.1"/>
    <property type="molecule type" value="Genomic_DNA"/>
</dbReference>
<name>A0A9N8H5G4_9STRA</name>
<evidence type="ECO:0000256" key="1">
    <source>
        <dbReference type="ARBA" id="ARBA00000928"/>
    </source>
</evidence>
<dbReference type="GO" id="GO:0046872">
    <property type="term" value="F:metal ion binding"/>
    <property type="evidence" value="ECO:0007669"/>
    <property type="project" value="UniProtKB-KW"/>
</dbReference>
<dbReference type="Proteomes" id="UP001153069">
    <property type="component" value="Unassembled WGS sequence"/>
</dbReference>
<comment type="catalytic activity">
    <reaction evidence="1">
        <text>Endonucleolytic cleavage of RNA, removing 5'-extranucleotides from tRNA precursor.</text>
        <dbReference type="EC" id="3.1.26.5"/>
    </reaction>
</comment>
<comment type="similarity">
    <text evidence="4">Belongs to the PPR family. P subfamily.</text>
</comment>
<comment type="subcellular location">
    <subcellularLocation>
        <location evidence="3">Mitochondrion</location>
    </subcellularLocation>
</comment>
<proteinExistence type="inferred from homology"/>
<feature type="region of interest" description="Disordered" evidence="14">
    <location>
        <begin position="1"/>
        <end position="21"/>
    </location>
</feature>
<keyword evidence="6" id="KW-0819">tRNA processing</keyword>
<evidence type="ECO:0000256" key="6">
    <source>
        <dbReference type="ARBA" id="ARBA00022694"/>
    </source>
</evidence>
<dbReference type="OrthoDB" id="46913at2759"/>
<evidence type="ECO:0000256" key="8">
    <source>
        <dbReference type="ARBA" id="ARBA00022723"/>
    </source>
</evidence>
<dbReference type="GO" id="GO:0004526">
    <property type="term" value="F:ribonuclease P activity"/>
    <property type="evidence" value="ECO:0007669"/>
    <property type="project" value="UniProtKB-EC"/>
</dbReference>
<comment type="caution">
    <text evidence="16">The sequence shown here is derived from an EMBL/GenBank/DDBJ whole genome shotgun (WGS) entry which is preliminary data.</text>
</comment>
<dbReference type="PANTHER" id="PTHR13547:SF1">
    <property type="entry name" value="MITOCHONDRIAL RIBONUCLEASE P CATALYTIC SUBUNIT"/>
    <property type="match status" value="1"/>
</dbReference>
<sequence length="649" mass="72652">MDDTNNPPTQLPTENDCTTAGHSESWNAYHEAMTEIVDKMTSFRKAIKKVTPEEIESVRDYLLLEEPQSTLPIATGSDSTESFRQILSSRRQAFLEQTNFNPHQYALAMQCICNLVSSCAKNKTPLPIVPAWSKIKNGGMILKPNVLSSFLFVIGLNDDLADLSLEVATCHDLLYGAAESSVHLRIKSLVALNDTKSAEALIEELPDDGQECKRLRTFTPLLTHYCKVGDTSSVLRLWQLIRAAPRAYMDGETYSLILGALARNRVFGLHSPIIDDAVNLGLSADTGPKLLDEILLGMGEDVLEVSDATALDMYNHFRAGFKLLGDFLNDRREIPYAANAVDGWELTSEGVQFCVGRVNVDPISSVCPATGAKLRLNTLSDSQRQHMRNALFEMAEAQHVEFTAGRKKSSKNKSSGDDAKKELIKFGDWLENREGDPFTAFVDGANVAYFGQGTVRYSQVQKVVAELERLGENPLVIMPRKYVNSSFRRAQGAYQQLKPADLDVITRLINEQKMYVVPAHYFDDYYWMLASIANQNGMKTSSQSSILPGIRPILISNDQMRDHKLEMLEPQLFRRWFSSHIVTYAIAPFIEDEWEDRKINFAAADSFSCEIQGNAINREGMEGTAWHIPVSEWQPRTSRLCIAVATLKK</sequence>
<evidence type="ECO:0000256" key="9">
    <source>
        <dbReference type="ARBA" id="ARBA00022801"/>
    </source>
</evidence>
<reference evidence="16" key="1">
    <citation type="submission" date="2020-06" db="EMBL/GenBank/DDBJ databases">
        <authorList>
            <consortium name="Plant Systems Biology data submission"/>
        </authorList>
    </citation>
    <scope>NUCLEOTIDE SEQUENCE</scope>
    <source>
        <strain evidence="16">D6</strain>
    </source>
</reference>
<protein>
    <recommendedName>
        <fullName evidence="5">ribonuclease P</fullName>
        <ecNumber evidence="5">3.1.26.5</ecNumber>
    </recommendedName>
</protein>
<evidence type="ECO:0000256" key="4">
    <source>
        <dbReference type="ARBA" id="ARBA00007626"/>
    </source>
</evidence>
<keyword evidence="9" id="KW-0378">Hydrolase</keyword>
<dbReference type="InterPro" id="IPR011990">
    <property type="entry name" value="TPR-like_helical_dom_sf"/>
</dbReference>
<dbReference type="EC" id="3.1.26.5" evidence="5"/>
<dbReference type="Gene3D" id="1.25.40.10">
    <property type="entry name" value="Tetratricopeptide repeat domain"/>
    <property type="match status" value="1"/>
</dbReference>
<dbReference type="GO" id="GO:0001682">
    <property type="term" value="P:tRNA 5'-leader removal"/>
    <property type="evidence" value="ECO:0007669"/>
    <property type="project" value="TreeGrafter"/>
</dbReference>
<evidence type="ECO:0000256" key="7">
    <source>
        <dbReference type="ARBA" id="ARBA00022722"/>
    </source>
</evidence>
<comment type="cofactor">
    <cofactor evidence="2">
        <name>Mg(2+)</name>
        <dbReference type="ChEBI" id="CHEBI:18420"/>
    </cofactor>
</comment>
<dbReference type="InterPro" id="IPR031595">
    <property type="entry name" value="PRORP_C"/>
</dbReference>
<keyword evidence="11" id="KW-0460">Magnesium</keyword>
<evidence type="ECO:0000259" key="15">
    <source>
        <dbReference type="Pfam" id="PF16953"/>
    </source>
</evidence>
<accession>A0A9N8H5G4</accession>
<keyword evidence="17" id="KW-1185">Reference proteome</keyword>
<keyword evidence="10" id="KW-0862">Zinc</keyword>
<keyword evidence="8" id="KW-0479">Metal-binding</keyword>
<evidence type="ECO:0000256" key="2">
    <source>
        <dbReference type="ARBA" id="ARBA00001946"/>
    </source>
</evidence>
<dbReference type="GO" id="GO:0005739">
    <property type="term" value="C:mitochondrion"/>
    <property type="evidence" value="ECO:0007669"/>
    <property type="project" value="UniProtKB-SubCell"/>
</dbReference>
<gene>
    <name evidence="16" type="ORF">SEMRO_23_G015820.1</name>
</gene>
<evidence type="ECO:0000313" key="17">
    <source>
        <dbReference type="Proteomes" id="UP001153069"/>
    </source>
</evidence>
<keyword evidence="12" id="KW-0809">Transit peptide</keyword>
<dbReference type="PANTHER" id="PTHR13547">
    <property type="match status" value="1"/>
</dbReference>
<evidence type="ECO:0000256" key="14">
    <source>
        <dbReference type="SAM" id="MobiDB-lite"/>
    </source>
</evidence>